<dbReference type="Pfam" id="PF19125">
    <property type="entry name" value="DUF5809"/>
    <property type="match status" value="1"/>
</dbReference>
<dbReference type="InterPro" id="IPR043832">
    <property type="entry name" value="DUF5809"/>
</dbReference>
<evidence type="ECO:0000313" key="2">
    <source>
        <dbReference type="Proteomes" id="UP000199062"/>
    </source>
</evidence>
<sequence>MHTVGWFLPESEQEASERYEALASTAQLVVRESTRAMEFGREEYDERVTGDVVGTARDVLFAEQLQVTVGTREEFEEHRADSDGEYQVFGSENVDNVAWHAPGFADGVAATFHGEEEAAVGTLRRQAMGHVYEDVV</sequence>
<evidence type="ECO:0000313" key="1">
    <source>
        <dbReference type="EMBL" id="SFS12886.1"/>
    </source>
</evidence>
<name>A0A1I6MAY3_9EURY</name>
<protein>
    <submittedName>
        <fullName evidence="1">Uncharacterized protein</fullName>
    </submittedName>
</protein>
<gene>
    <name evidence="1" type="ORF">SAMN05216559_4151</name>
</gene>
<proteinExistence type="predicted"/>
<dbReference type="STRING" id="767519.SAMN05216559_4151"/>
<keyword evidence="2" id="KW-1185">Reference proteome</keyword>
<dbReference type="Proteomes" id="UP000199062">
    <property type="component" value="Unassembled WGS sequence"/>
</dbReference>
<dbReference type="OrthoDB" id="191500at2157"/>
<reference evidence="1 2" key="1">
    <citation type="submission" date="2016-10" db="EMBL/GenBank/DDBJ databases">
        <authorList>
            <person name="de Groot N.N."/>
        </authorList>
    </citation>
    <scope>NUCLEOTIDE SEQUENCE [LARGE SCALE GENOMIC DNA]</scope>
    <source>
        <strain evidence="1 2">CGMCC 1.10457</strain>
    </source>
</reference>
<dbReference type="AlphaFoldDB" id="A0A1I6MAY3"/>
<dbReference type="EMBL" id="FOZK01000006">
    <property type="protein sequence ID" value="SFS12886.1"/>
    <property type="molecule type" value="Genomic_DNA"/>
</dbReference>
<organism evidence="1 2">
    <name type="scientific">Halomicrobium zhouii</name>
    <dbReference type="NCBI Taxonomy" id="767519"/>
    <lineage>
        <taxon>Archaea</taxon>
        <taxon>Methanobacteriati</taxon>
        <taxon>Methanobacteriota</taxon>
        <taxon>Stenosarchaea group</taxon>
        <taxon>Halobacteria</taxon>
        <taxon>Halobacteriales</taxon>
        <taxon>Haloarculaceae</taxon>
        <taxon>Halomicrobium</taxon>
    </lineage>
</organism>
<dbReference type="RefSeq" id="WP_089819338.1">
    <property type="nucleotide sequence ID" value="NZ_FOZK01000006.1"/>
</dbReference>
<accession>A0A1I6MAY3</accession>